<organism evidence="1 2">
    <name type="scientific">Eleutherodactylus coqui</name>
    <name type="common">Puerto Rican coqui</name>
    <dbReference type="NCBI Taxonomy" id="57060"/>
    <lineage>
        <taxon>Eukaryota</taxon>
        <taxon>Metazoa</taxon>
        <taxon>Chordata</taxon>
        <taxon>Craniata</taxon>
        <taxon>Vertebrata</taxon>
        <taxon>Euteleostomi</taxon>
        <taxon>Amphibia</taxon>
        <taxon>Batrachia</taxon>
        <taxon>Anura</taxon>
        <taxon>Neobatrachia</taxon>
        <taxon>Hyloidea</taxon>
        <taxon>Eleutherodactylidae</taxon>
        <taxon>Eleutherodactylinae</taxon>
        <taxon>Eleutherodactylus</taxon>
        <taxon>Eleutherodactylus</taxon>
    </lineage>
</organism>
<evidence type="ECO:0000313" key="1">
    <source>
        <dbReference type="EMBL" id="KAG9461724.1"/>
    </source>
</evidence>
<dbReference type="EMBL" id="WNTK01017257">
    <property type="protein sequence ID" value="KAG9461724.1"/>
    <property type="molecule type" value="Genomic_DNA"/>
</dbReference>
<name>A0A8J6E686_ELECQ</name>
<gene>
    <name evidence="1" type="ORF">GDO78_015916</name>
</gene>
<dbReference type="Proteomes" id="UP000770717">
    <property type="component" value="Unassembled WGS sequence"/>
</dbReference>
<proteinExistence type="predicted"/>
<reference evidence="1" key="1">
    <citation type="thesis" date="2020" institute="ProQuest LLC" country="789 East Eisenhower Parkway, Ann Arbor, MI, USA">
        <title>Comparative Genomics and Chromosome Evolution.</title>
        <authorList>
            <person name="Mudd A.B."/>
        </authorList>
    </citation>
    <scope>NUCLEOTIDE SEQUENCE</scope>
    <source>
        <strain evidence="1">HN-11 Male</strain>
        <tissue evidence="1">Kidney and liver</tissue>
    </source>
</reference>
<accession>A0A8J6E686</accession>
<keyword evidence="2" id="KW-1185">Reference proteome</keyword>
<evidence type="ECO:0000313" key="2">
    <source>
        <dbReference type="Proteomes" id="UP000770717"/>
    </source>
</evidence>
<protein>
    <submittedName>
        <fullName evidence="1">Uncharacterized protein</fullName>
    </submittedName>
</protein>
<dbReference type="AlphaFoldDB" id="A0A8J6E686"/>
<comment type="caution">
    <text evidence="1">The sequence shown here is derived from an EMBL/GenBank/DDBJ whole genome shotgun (WGS) entry which is preliminary data.</text>
</comment>
<sequence>MKTGNKAQCVKNTLGSTKLVRETLKQLHQDLKLSLIHRMGHNGMIVAYPTAVTPTDSKNRGPNGSCIHGVEVLHTCQFPAFLLKSIEWQCACTNSTSFMWGPSEPLFSGLVGSQQPDPY</sequence>